<gene>
    <name evidence="1" type="ORF">ACFPJ5_18545</name>
</gene>
<dbReference type="PANTHER" id="PTHR39328">
    <property type="entry name" value="BLL2871 PROTEIN"/>
    <property type="match status" value="1"/>
</dbReference>
<dbReference type="RefSeq" id="WP_227230986.1">
    <property type="nucleotide sequence ID" value="NZ_JAJCVJ010000003.1"/>
</dbReference>
<comment type="caution">
    <text evidence="1">The sequence shown here is derived from an EMBL/GenBank/DDBJ whole genome shotgun (WGS) entry which is preliminary data.</text>
</comment>
<reference evidence="1 2" key="1">
    <citation type="journal article" date="2019" name="Int. J. Syst. Evol. Microbiol.">
        <title>The Global Catalogue of Microorganisms (GCM) 10K type strain sequencing project: providing services to taxonomists for standard genome sequencing and annotation.</title>
        <authorList>
            <consortium name="The Broad Institute Genomics Platform"/>
            <consortium name="The Broad Institute Genome Sequencing Center for Infectious Disease"/>
            <person name="Wu L."/>
            <person name="Ma J."/>
        </authorList>
    </citation>
    <scope>NUCLEOTIDE SEQUENCE [LARGE SCALE GENOMIC DNA]</scope>
    <source>
        <strain evidence="1 2">CGMCC 1.12237</strain>
    </source>
</reference>
<evidence type="ECO:0000313" key="1">
    <source>
        <dbReference type="EMBL" id="MFC5368929.1"/>
    </source>
</evidence>
<dbReference type="EMBL" id="JBHSKX010000004">
    <property type="protein sequence ID" value="MFC5368929.1"/>
    <property type="molecule type" value="Genomic_DNA"/>
</dbReference>
<keyword evidence="2" id="KW-1185">Reference proteome</keyword>
<dbReference type="Proteomes" id="UP001596201">
    <property type="component" value="Unassembled WGS sequence"/>
</dbReference>
<accession>A0ABD5RFV0</accession>
<sequence>MTQRVPGTFSIAVRDRATNTYGAAVTTGTVAVGATCPYVSDSAAVVTQSYTNARYGREGVSRADDGESLETVLTDLVSEDEYDAYRQVHGVGATSDYAFTGDACVPWCGSRIGDDYTVAGNMLAGAEVLEATATAYETATGDVPDRLVSALEAGTAAGGDDRGELSAALLVAAPESRFSHNLRVDYSETPVSDLRGLLTAARGEGDRLQAGADDAFDGDYPPEILAFDVKY</sequence>
<dbReference type="Pfam" id="PF06267">
    <property type="entry name" value="DUF1028"/>
    <property type="match status" value="1"/>
</dbReference>
<proteinExistence type="predicted"/>
<protein>
    <submittedName>
        <fullName evidence="1">DUF1028 domain-containing protein</fullName>
    </submittedName>
</protein>
<organism evidence="1 2">
    <name type="scientific">Salinirubrum litoreum</name>
    <dbReference type="NCBI Taxonomy" id="1126234"/>
    <lineage>
        <taxon>Archaea</taxon>
        <taxon>Methanobacteriati</taxon>
        <taxon>Methanobacteriota</taxon>
        <taxon>Stenosarchaea group</taxon>
        <taxon>Halobacteria</taxon>
        <taxon>Halobacteriales</taxon>
        <taxon>Haloferacaceae</taxon>
        <taxon>Salinirubrum</taxon>
    </lineage>
</organism>
<dbReference type="Gene3D" id="3.60.20.10">
    <property type="entry name" value="Glutamine Phosphoribosylpyrophosphate, subunit 1, domain 1"/>
    <property type="match status" value="1"/>
</dbReference>
<name>A0ABD5RFV0_9EURY</name>
<dbReference type="SUPFAM" id="SSF56235">
    <property type="entry name" value="N-terminal nucleophile aminohydrolases (Ntn hydrolases)"/>
    <property type="match status" value="1"/>
</dbReference>
<dbReference type="InterPro" id="IPR029055">
    <property type="entry name" value="Ntn_hydrolases_N"/>
</dbReference>
<dbReference type="InterPro" id="IPR010430">
    <property type="entry name" value="DUF1028"/>
</dbReference>
<evidence type="ECO:0000313" key="2">
    <source>
        <dbReference type="Proteomes" id="UP001596201"/>
    </source>
</evidence>
<dbReference type="AlphaFoldDB" id="A0ABD5RFV0"/>
<dbReference type="PANTHER" id="PTHR39328:SF1">
    <property type="entry name" value="BLL2871 PROTEIN"/>
    <property type="match status" value="1"/>
</dbReference>